<dbReference type="PANTHER" id="PTHR46656:SF3">
    <property type="entry name" value="PUTATIVE-RELATED"/>
    <property type="match status" value="1"/>
</dbReference>
<dbReference type="SMART" id="SM00028">
    <property type="entry name" value="TPR"/>
    <property type="match status" value="3"/>
</dbReference>
<evidence type="ECO:0000313" key="2">
    <source>
        <dbReference type="Proteomes" id="UP000694660"/>
    </source>
</evidence>
<dbReference type="EMBL" id="JAEKFT010000030">
    <property type="protein sequence ID" value="MBT0963459.1"/>
    <property type="molecule type" value="Genomic_DNA"/>
</dbReference>
<dbReference type="CDD" id="cd03801">
    <property type="entry name" value="GT4_PimA-like"/>
    <property type="match status" value="1"/>
</dbReference>
<sequence length="820" mass="88566">MKRIGIALPLGAHGSAGAHALDLTLQLVLKGLRPTLLDMAGHVAVDPLRRRLLAPALDQYARTRTLVARNPGRQLPFPVLHALGERLSAGRTMGDSPGRPDIGLAFFTHVDIPPEHLQRAAALPLIVAASSWHTRVLRDRGLDNVVNCPPGVDPALFHPAPRGGLFPERFAIFCSGPLSYRKGHDLLLAAFRVFHQRHPEALLVCAWGQSPPEAPDELAASLHIDGCPGVVDGMLQLAPWLARNGVAPAAVVDLGRVPHGQMPGILRECDLAVFPGRATHGIPRAVMEALACGLPAVLSANTGHLDLLGEHVYVLKAQGDIGRLRGDPGKAGWGESSVEELLAAMESAYRRRAEASAKGRAAARFMESLQSSRQVDRLLAAIRRADAGIPVPAPKLSEDYRWGLCLHRGGQYAEAQAVYDEILERAPDHVGARMDRGHVRRELGDAAGSEADFRTLLAARPDHPQALHGLGNLLKRRGAIEESITCLRRALRAADTPSIHWDLAWCLLLLGRYRDAWPHFEHRHAALGLRTPAADKPRWDGQPVVAGTLLVLDEQGLGDTLQFLRFLPRIPTGPGGRVIFAGKPATLSVVRRILPEADVFDWDQALPRTQAWVPLMSLPHCLGVTRPEEICPPSPCPGALVEPARVAQWRRQVRGNDDRPVVGLCWRGNPDFSGDAVRSPGLAVLQPILAVAGLRFVSLQVGPGRREIADLGLGDILHDVGGAIEADGANVLDTLAVLESCDLVLTSCTSMAHMAGLAGRPGRVLLSTRSDWRWMTGRSDSPWYPSLRLIRQRSPGDWAGVAQAVAADLADWCKATLRGN</sequence>
<organism evidence="1 2">
    <name type="scientific">Denitromonas iodatirespirans</name>
    <dbReference type="NCBI Taxonomy" id="2795389"/>
    <lineage>
        <taxon>Bacteria</taxon>
        <taxon>Pseudomonadati</taxon>
        <taxon>Pseudomonadota</taxon>
        <taxon>Betaproteobacteria</taxon>
        <taxon>Rhodocyclales</taxon>
        <taxon>Zoogloeaceae</taxon>
        <taxon>Denitromonas</taxon>
    </lineage>
</organism>
<protein>
    <submittedName>
        <fullName evidence="1">Tetratricopeptide repeat protein</fullName>
    </submittedName>
</protein>
<proteinExistence type="predicted"/>
<evidence type="ECO:0000313" key="1">
    <source>
        <dbReference type="EMBL" id="MBT0963459.1"/>
    </source>
</evidence>
<reference evidence="2" key="1">
    <citation type="journal article" date="2022" name="ISME J.">
        <title>Genetic and phylogenetic analysis of dissimilatory iodate-reducing bacteria identifies potential niches across the world's oceans.</title>
        <authorList>
            <person name="Reyes-Umana V."/>
            <person name="Henning Z."/>
            <person name="Lee K."/>
            <person name="Barnum T.P."/>
            <person name="Coates J.D."/>
        </authorList>
    </citation>
    <scope>NUCLEOTIDE SEQUENCE [LARGE SCALE GENOMIC DNA]</scope>
    <source>
        <strain evidence="2">IR12</strain>
    </source>
</reference>
<comment type="caution">
    <text evidence="1">The sequence shown here is derived from an EMBL/GenBank/DDBJ whole genome shotgun (WGS) entry which is preliminary data.</text>
</comment>
<dbReference type="PANTHER" id="PTHR46656">
    <property type="entry name" value="PUTATIVE-RELATED"/>
    <property type="match status" value="1"/>
</dbReference>
<dbReference type="SUPFAM" id="SSF48452">
    <property type="entry name" value="TPR-like"/>
    <property type="match status" value="1"/>
</dbReference>
<keyword evidence="2" id="KW-1185">Reference proteome</keyword>
<name>A0A944H9P6_DENI1</name>
<dbReference type="Proteomes" id="UP000694660">
    <property type="component" value="Unassembled WGS sequence"/>
</dbReference>
<dbReference type="AlphaFoldDB" id="A0A944H9P6"/>
<dbReference type="Pfam" id="PF13692">
    <property type="entry name" value="Glyco_trans_1_4"/>
    <property type="match status" value="1"/>
</dbReference>
<dbReference type="Gene3D" id="3.40.50.2000">
    <property type="entry name" value="Glycogen Phosphorylase B"/>
    <property type="match status" value="2"/>
</dbReference>
<gene>
    <name evidence="1" type="ORF">I8J34_19920</name>
</gene>
<dbReference type="InterPro" id="IPR019734">
    <property type="entry name" value="TPR_rpt"/>
</dbReference>
<dbReference type="Pfam" id="PF13432">
    <property type="entry name" value="TPR_16"/>
    <property type="match status" value="2"/>
</dbReference>
<dbReference type="Gene3D" id="1.25.40.10">
    <property type="entry name" value="Tetratricopeptide repeat domain"/>
    <property type="match status" value="1"/>
</dbReference>
<accession>A0A944H9P6</accession>
<dbReference type="RefSeq" id="WP_214363391.1">
    <property type="nucleotide sequence ID" value="NZ_JAEKFT010000030.1"/>
</dbReference>
<dbReference type="InterPro" id="IPR011990">
    <property type="entry name" value="TPR-like_helical_dom_sf"/>
</dbReference>
<dbReference type="SUPFAM" id="SSF53756">
    <property type="entry name" value="UDP-Glycosyltransferase/glycogen phosphorylase"/>
    <property type="match status" value="2"/>
</dbReference>